<dbReference type="PANTHER" id="PTHR43584">
    <property type="entry name" value="NUCLEOTIDYL TRANSFERASE"/>
    <property type="match status" value="1"/>
</dbReference>
<dbReference type="Pfam" id="PF25087">
    <property type="entry name" value="GMPPB_C"/>
    <property type="match status" value="1"/>
</dbReference>
<dbReference type="InterPro" id="IPR056729">
    <property type="entry name" value="GMPPB_C"/>
</dbReference>
<feature type="domain" description="Mannose-1-phosphate guanyltransferase C-terminal" evidence="15">
    <location>
        <begin position="261"/>
        <end position="353"/>
    </location>
</feature>
<evidence type="ECO:0000259" key="14">
    <source>
        <dbReference type="Pfam" id="PF00483"/>
    </source>
</evidence>
<evidence type="ECO:0000256" key="6">
    <source>
        <dbReference type="ARBA" id="ARBA00012457"/>
    </source>
</evidence>
<evidence type="ECO:0000256" key="11">
    <source>
        <dbReference type="ARBA" id="ARBA00023315"/>
    </source>
</evidence>
<comment type="similarity">
    <text evidence="3">In the C-terminal section; belongs to the transferase hexapeptide repeat family.</text>
</comment>
<sequence>MQAIILAAGEGTRMRPLTYTKPKVMLPVANKPILQHLVENLSKAGIDEIVLVVGYREETVRDYFGEEFNGVKIRYVRQSKQLGTAHALLSAEHVLEDRFLMLNGDAIVFGDDLRKLKKEENGIAVFEVPNPEDFGVVEISDGKVRRIIEKPEKPKSNLINAGVYVFTKEIMDYAKKTPVSVRGEYEITDSITMAILDGFEFRAVKIERWIDVGYPWDLLKANEELLKNIEPKIEGEVEENVTIKGNVVIGEGCVVMSGAYIVGPVVIGKNCRIGPNCYIRPYTSIGDSCHIGNAVEVKNSIIMAGTKLPHHNYVGDSVIGENCNFGAGTKIANLRLDEGEIVVSVKGRTVKTGRKKFGAAIGDNVKTGINASINVGSMIGNDVFIGPGAVVSGFVEPYSKVF</sequence>
<dbReference type="SUPFAM" id="SSF53448">
    <property type="entry name" value="Nucleotide-diphospho-sugar transferases"/>
    <property type="match status" value="1"/>
</dbReference>
<proteinExistence type="inferred from homology"/>
<dbReference type="EMBL" id="DTLB01000021">
    <property type="protein sequence ID" value="HFW32041.1"/>
    <property type="molecule type" value="Genomic_DNA"/>
</dbReference>
<dbReference type="AlphaFoldDB" id="A0A7C3RCZ5"/>
<dbReference type="Pfam" id="PF00483">
    <property type="entry name" value="NTP_transferase"/>
    <property type="match status" value="1"/>
</dbReference>
<dbReference type="UniPathway" id="UPA00113">
    <property type="reaction ID" value="UER00532"/>
</dbReference>
<dbReference type="Gene3D" id="3.90.550.10">
    <property type="entry name" value="Spore Coat Polysaccharide Biosynthesis Protein SpsA, Chain A"/>
    <property type="match status" value="1"/>
</dbReference>
<comment type="catalytic activity">
    <reaction evidence="12">
        <text>alpha-D-glucosamine 1-phosphate + acetyl-CoA = N-acetyl-alpha-D-glucosamine 1-phosphate + CoA + H(+)</text>
        <dbReference type="Rhea" id="RHEA:13725"/>
        <dbReference type="ChEBI" id="CHEBI:15378"/>
        <dbReference type="ChEBI" id="CHEBI:57287"/>
        <dbReference type="ChEBI" id="CHEBI:57288"/>
        <dbReference type="ChEBI" id="CHEBI:57776"/>
        <dbReference type="ChEBI" id="CHEBI:58516"/>
        <dbReference type="EC" id="2.3.1.157"/>
    </reaction>
</comment>
<evidence type="ECO:0000259" key="15">
    <source>
        <dbReference type="Pfam" id="PF25087"/>
    </source>
</evidence>
<gene>
    <name evidence="16" type="ORF">ENW66_03690</name>
</gene>
<feature type="domain" description="Nucleotidyl transferase" evidence="14">
    <location>
        <begin position="3"/>
        <end position="227"/>
    </location>
</feature>
<keyword evidence="8 16" id="KW-0808">Transferase</keyword>
<comment type="caution">
    <text evidence="16">The sequence shown here is derived from an EMBL/GenBank/DDBJ whole genome shotgun (WGS) entry which is preliminary data.</text>
</comment>
<dbReference type="InterPro" id="IPR011004">
    <property type="entry name" value="Trimer_LpxA-like_sf"/>
</dbReference>
<dbReference type="InterPro" id="IPR005835">
    <property type="entry name" value="NTP_transferase_dom"/>
</dbReference>
<dbReference type="GO" id="GO:0003977">
    <property type="term" value="F:UDP-N-acetylglucosamine diphosphorylase activity"/>
    <property type="evidence" value="ECO:0007669"/>
    <property type="project" value="UniProtKB-EC"/>
</dbReference>
<organism evidence="16">
    <name type="scientific">Archaeoglobus fulgidus</name>
    <dbReference type="NCBI Taxonomy" id="2234"/>
    <lineage>
        <taxon>Archaea</taxon>
        <taxon>Methanobacteriati</taxon>
        <taxon>Methanobacteriota</taxon>
        <taxon>Archaeoglobi</taxon>
        <taxon>Archaeoglobales</taxon>
        <taxon>Archaeoglobaceae</taxon>
        <taxon>Archaeoglobus</taxon>
    </lineage>
</organism>
<comment type="catalytic activity">
    <reaction evidence="13">
        <text>N-acetyl-alpha-D-glucosamine 1-phosphate + UTP + H(+) = UDP-N-acetyl-alpha-D-glucosamine + diphosphate</text>
        <dbReference type="Rhea" id="RHEA:13509"/>
        <dbReference type="ChEBI" id="CHEBI:15378"/>
        <dbReference type="ChEBI" id="CHEBI:33019"/>
        <dbReference type="ChEBI" id="CHEBI:46398"/>
        <dbReference type="ChEBI" id="CHEBI:57705"/>
        <dbReference type="ChEBI" id="CHEBI:57776"/>
        <dbReference type="EC" id="2.7.7.23"/>
    </reaction>
</comment>
<dbReference type="SUPFAM" id="SSF51161">
    <property type="entry name" value="Trimeric LpxA-like enzymes"/>
    <property type="match status" value="1"/>
</dbReference>
<comment type="pathway">
    <text evidence="2">Nucleotide-sugar biosynthesis; UDP-N-acetyl-alpha-D-glucosamine biosynthesis; UDP-N-acetyl-alpha-D-glucosamine from N-acetyl-alpha-D-glucosamine 1-phosphate: step 1/1.</text>
</comment>
<dbReference type="EC" id="2.7.7.23" evidence="6"/>
<dbReference type="CDD" id="cd04181">
    <property type="entry name" value="NTP_transferase"/>
    <property type="match status" value="1"/>
</dbReference>
<evidence type="ECO:0000256" key="12">
    <source>
        <dbReference type="ARBA" id="ARBA00048247"/>
    </source>
</evidence>
<evidence type="ECO:0000256" key="3">
    <source>
        <dbReference type="ARBA" id="ARBA00007707"/>
    </source>
</evidence>
<evidence type="ECO:0000256" key="9">
    <source>
        <dbReference type="ARBA" id="ARBA00022695"/>
    </source>
</evidence>
<evidence type="ECO:0000256" key="2">
    <source>
        <dbReference type="ARBA" id="ARBA00005208"/>
    </source>
</evidence>
<dbReference type="GO" id="GO:0006048">
    <property type="term" value="P:UDP-N-acetylglucosamine biosynthetic process"/>
    <property type="evidence" value="ECO:0007669"/>
    <property type="project" value="UniProtKB-UniPathway"/>
</dbReference>
<dbReference type="CDD" id="cd05636">
    <property type="entry name" value="LbH_G1P_TT_C_like"/>
    <property type="match status" value="1"/>
</dbReference>
<comment type="similarity">
    <text evidence="4">In the N-terminal section; belongs to the N-acetylglucosamine-1-phosphate uridyltransferase family.</text>
</comment>
<reference evidence="16" key="1">
    <citation type="journal article" date="2020" name="mSystems">
        <title>Genome- and Community-Level Interaction Insights into Carbon Utilization and Element Cycling Functions of Hydrothermarchaeota in Hydrothermal Sediment.</title>
        <authorList>
            <person name="Zhou Z."/>
            <person name="Liu Y."/>
            <person name="Xu W."/>
            <person name="Pan J."/>
            <person name="Luo Z.H."/>
            <person name="Li M."/>
        </authorList>
    </citation>
    <scope>NUCLEOTIDE SEQUENCE [LARGE SCALE GENOMIC DNA]</scope>
    <source>
        <strain evidence="16">SpSt-87</strain>
    </source>
</reference>
<evidence type="ECO:0000256" key="8">
    <source>
        <dbReference type="ARBA" id="ARBA00022679"/>
    </source>
</evidence>
<comment type="pathway">
    <text evidence="1">Nucleotide-sugar biosynthesis; UDP-N-acetyl-alpha-D-glucosamine biosynthesis; N-acetyl-alpha-D-glucosamine 1-phosphate from alpha-D-glucosamine 6-phosphate (route II): step 2/2.</text>
</comment>
<keyword evidence="9" id="KW-0548">Nucleotidyltransferase</keyword>
<evidence type="ECO:0000256" key="7">
    <source>
        <dbReference type="ARBA" id="ARBA00013414"/>
    </source>
</evidence>
<dbReference type="EC" id="2.3.1.157" evidence="5"/>
<accession>A0A7C3RCZ5</accession>
<dbReference type="InterPro" id="IPR029044">
    <property type="entry name" value="Nucleotide-diphossugar_trans"/>
</dbReference>
<protein>
    <recommendedName>
        <fullName evidence="7">Bifunctional protein GlmU</fullName>
        <ecNumber evidence="5">2.3.1.157</ecNumber>
        <ecNumber evidence="6">2.7.7.23</ecNumber>
    </recommendedName>
</protein>
<evidence type="ECO:0000256" key="13">
    <source>
        <dbReference type="ARBA" id="ARBA00048493"/>
    </source>
</evidence>
<dbReference type="InterPro" id="IPR023915">
    <property type="entry name" value="Bifunctiontional_GlmU_arc-type"/>
</dbReference>
<dbReference type="GO" id="GO:0019134">
    <property type="term" value="F:glucosamine-1-phosphate N-acetyltransferase activity"/>
    <property type="evidence" value="ECO:0007669"/>
    <property type="project" value="UniProtKB-EC"/>
</dbReference>
<keyword evidence="10" id="KW-0511">Multifunctional enzyme</keyword>
<evidence type="ECO:0000313" key="16">
    <source>
        <dbReference type="EMBL" id="HFW32041.1"/>
    </source>
</evidence>
<dbReference type="InterPro" id="IPR050065">
    <property type="entry name" value="GlmU-like"/>
</dbReference>
<dbReference type="NCBIfam" id="TIGR03992">
    <property type="entry name" value="Arch_glmU"/>
    <property type="match status" value="1"/>
</dbReference>
<dbReference type="PANTHER" id="PTHR43584:SF8">
    <property type="entry name" value="N-ACETYLMURAMATE ALPHA-1-PHOSPHATE URIDYLYLTRANSFERASE"/>
    <property type="match status" value="1"/>
</dbReference>
<keyword evidence="11" id="KW-0012">Acyltransferase</keyword>
<dbReference type="Gene3D" id="2.160.10.10">
    <property type="entry name" value="Hexapeptide repeat proteins"/>
    <property type="match status" value="1"/>
</dbReference>
<name>A0A7C3RCZ5_ARCFL</name>
<evidence type="ECO:0000256" key="5">
    <source>
        <dbReference type="ARBA" id="ARBA00012225"/>
    </source>
</evidence>
<evidence type="ECO:0000256" key="10">
    <source>
        <dbReference type="ARBA" id="ARBA00023268"/>
    </source>
</evidence>
<evidence type="ECO:0000256" key="4">
    <source>
        <dbReference type="ARBA" id="ARBA00007947"/>
    </source>
</evidence>
<evidence type="ECO:0000256" key="1">
    <source>
        <dbReference type="ARBA" id="ARBA00005166"/>
    </source>
</evidence>